<dbReference type="RefSeq" id="WP_323355663.1">
    <property type="nucleotide sequence ID" value="NZ_JAYGHY010000005.1"/>
</dbReference>
<accession>A0ABU5SSM7</accession>
<sequence length="91" mass="10226">MRPTTSQTSDSLIGSLCREMGALRQSWRLLNGHLSTCRDAQLHQRLRREAARLQRRRRAIHGLARTMAGLPLRDPLGASFLLELAGRPLPS</sequence>
<evidence type="ECO:0000313" key="2">
    <source>
        <dbReference type="Proteomes" id="UP001302329"/>
    </source>
</evidence>
<reference evidence="1 2" key="1">
    <citation type="submission" date="2023-12" db="EMBL/GenBank/DDBJ databases">
        <title>Baltic Sea Cyanobacteria.</title>
        <authorList>
            <person name="Delbaje E."/>
            <person name="Fewer D.P."/>
            <person name="Shishido T.K."/>
        </authorList>
    </citation>
    <scope>NUCLEOTIDE SEQUENCE [LARGE SCALE GENOMIC DNA]</scope>
    <source>
        <strain evidence="1 2">UHCC 0281</strain>
    </source>
</reference>
<organism evidence="1 2">
    <name type="scientific">Cyanobium gracile UHCC 0281</name>
    <dbReference type="NCBI Taxonomy" id="3110309"/>
    <lineage>
        <taxon>Bacteria</taxon>
        <taxon>Bacillati</taxon>
        <taxon>Cyanobacteriota</taxon>
        <taxon>Cyanophyceae</taxon>
        <taxon>Synechococcales</taxon>
        <taxon>Prochlorococcaceae</taxon>
        <taxon>Cyanobium</taxon>
    </lineage>
</organism>
<keyword evidence="2" id="KW-1185">Reference proteome</keyword>
<name>A0ABU5SSM7_9CYAN</name>
<evidence type="ECO:0000313" key="1">
    <source>
        <dbReference type="EMBL" id="MEA5441531.1"/>
    </source>
</evidence>
<dbReference type="Proteomes" id="UP001302329">
    <property type="component" value="Unassembled WGS sequence"/>
</dbReference>
<dbReference type="EMBL" id="JAYGHY010000005">
    <property type="protein sequence ID" value="MEA5441531.1"/>
    <property type="molecule type" value="Genomic_DNA"/>
</dbReference>
<gene>
    <name evidence="1" type="ORF">VB739_03090</name>
</gene>
<protein>
    <submittedName>
        <fullName evidence="1">Uncharacterized protein</fullName>
    </submittedName>
</protein>
<proteinExistence type="predicted"/>
<comment type="caution">
    <text evidence="1">The sequence shown here is derived from an EMBL/GenBank/DDBJ whole genome shotgun (WGS) entry which is preliminary data.</text>
</comment>